<name>A0A1J1E2D3_9BACT</name>
<proteinExistence type="inferred from homology"/>
<dbReference type="SUPFAM" id="SSF55040">
    <property type="entry name" value="Molybdenum cofactor biosynthesis protein C, MoaC"/>
    <property type="match status" value="1"/>
</dbReference>
<keyword evidence="4 7" id="KW-0501">Molybdenum cofactor biosynthesis</keyword>
<evidence type="ECO:0000256" key="3">
    <source>
        <dbReference type="ARBA" id="ARBA00012575"/>
    </source>
</evidence>
<dbReference type="CDD" id="cd01420">
    <property type="entry name" value="MoaC_PE"/>
    <property type="match status" value="1"/>
</dbReference>
<dbReference type="UniPathway" id="UPA00344"/>
<keyword evidence="10" id="KW-1185">Reference proteome</keyword>
<evidence type="ECO:0000256" key="1">
    <source>
        <dbReference type="ARBA" id="ARBA00001637"/>
    </source>
</evidence>
<organism evidence="9 10">
    <name type="scientific">Candidatus Desulfovibrio trichonymphae</name>
    <dbReference type="NCBI Taxonomy" id="1725232"/>
    <lineage>
        <taxon>Bacteria</taxon>
        <taxon>Pseudomonadati</taxon>
        <taxon>Thermodesulfobacteriota</taxon>
        <taxon>Desulfovibrionia</taxon>
        <taxon>Desulfovibrionales</taxon>
        <taxon>Desulfovibrionaceae</taxon>
        <taxon>Desulfovibrio</taxon>
    </lineage>
</organism>
<dbReference type="NCBIfam" id="NF006870">
    <property type="entry name" value="PRK09364.1"/>
    <property type="match status" value="1"/>
</dbReference>
<keyword evidence="5 7" id="KW-0456">Lyase</keyword>
<evidence type="ECO:0000313" key="10">
    <source>
        <dbReference type="Proteomes" id="UP000242645"/>
    </source>
</evidence>
<evidence type="ECO:0000256" key="5">
    <source>
        <dbReference type="ARBA" id="ARBA00023239"/>
    </source>
</evidence>
<comment type="function">
    <text evidence="6 7">Catalyzes the conversion of (8S)-3',8-cyclo-7,8-dihydroguanosine 5'-triphosphate to cyclic pyranopterin monophosphate (cPMP).</text>
</comment>
<protein>
    <recommendedName>
        <fullName evidence="3 7">Cyclic pyranopterin monophosphate synthase</fullName>
        <ecNumber evidence="3 7">4.6.1.17</ecNumber>
    </recommendedName>
    <alternativeName>
        <fullName evidence="7">Molybdenum cofactor biosynthesis protein C</fullName>
    </alternativeName>
</protein>
<gene>
    <name evidence="7 9" type="primary">moaC</name>
    <name evidence="9" type="ORF">RSDT_0080</name>
</gene>
<comment type="catalytic activity">
    <reaction evidence="1 7">
        <text>(8S)-3',8-cyclo-7,8-dihydroguanosine 5'-triphosphate = cyclic pyranopterin phosphate + diphosphate</text>
        <dbReference type="Rhea" id="RHEA:49580"/>
        <dbReference type="ChEBI" id="CHEBI:33019"/>
        <dbReference type="ChEBI" id="CHEBI:59648"/>
        <dbReference type="ChEBI" id="CHEBI:131766"/>
        <dbReference type="EC" id="4.6.1.17"/>
    </reaction>
</comment>
<evidence type="ECO:0000256" key="7">
    <source>
        <dbReference type="HAMAP-Rule" id="MF_01224"/>
    </source>
</evidence>
<comment type="pathway">
    <text evidence="2 7">Cofactor biosynthesis; molybdopterin biosynthesis.</text>
</comment>
<feature type="binding site" evidence="7">
    <location>
        <begin position="115"/>
        <end position="116"/>
    </location>
    <ligand>
        <name>substrate</name>
    </ligand>
</feature>
<evidence type="ECO:0000313" key="9">
    <source>
        <dbReference type="EMBL" id="BAV91592.1"/>
    </source>
</evidence>
<dbReference type="AlphaFoldDB" id="A0A1J1E2D3"/>
<evidence type="ECO:0000256" key="2">
    <source>
        <dbReference type="ARBA" id="ARBA00005046"/>
    </source>
</evidence>
<reference evidence="9 10" key="1">
    <citation type="journal article" date="2017" name="ISME J.">
        <title>Genome of 'Ca. Desulfovibrio trichonymphae', an H2-oxidizing bacterium in a tripartite symbiotic system within a protist cell in the termite gut.</title>
        <authorList>
            <person name="Kuwahara H."/>
            <person name="Yuki M."/>
            <person name="Izawa K."/>
            <person name="Ohkuma M."/>
            <person name="Hongoh Y."/>
        </authorList>
    </citation>
    <scope>NUCLEOTIDE SEQUENCE [LARGE SCALE GENOMIC DNA]</scope>
    <source>
        <strain evidence="9 10">Rs-N31</strain>
    </source>
</reference>
<sequence>MTRHHFSHMDAQGNVTMVDVGEKPETRRKAVAEAVVDLAPATLELLKKSALPKGDALTCAKIGGIMAAKRTSDLIPLCHPVNLVFADINFEVHDNPPQVRVKAEIRATGVTGVEMEAIVAAQTAAAIIYDMCKAFQRDIVISRVRLLHKSGGESGEFIAPGWKK</sequence>
<dbReference type="EMBL" id="AP017368">
    <property type="protein sequence ID" value="BAV91592.1"/>
    <property type="molecule type" value="Genomic_DNA"/>
</dbReference>
<dbReference type="InterPro" id="IPR002820">
    <property type="entry name" value="Mopterin_CF_biosynth-C_dom"/>
</dbReference>
<dbReference type="KEGG" id="dtr:RSDT_0080"/>
<dbReference type="PANTHER" id="PTHR22960">
    <property type="entry name" value="MOLYBDOPTERIN COFACTOR SYNTHESIS PROTEIN A"/>
    <property type="match status" value="1"/>
</dbReference>
<dbReference type="InterPro" id="IPR047594">
    <property type="entry name" value="MoaC_bact/euk"/>
</dbReference>
<evidence type="ECO:0000256" key="6">
    <source>
        <dbReference type="ARBA" id="ARBA00055087"/>
    </source>
</evidence>
<dbReference type="InterPro" id="IPR050105">
    <property type="entry name" value="MoCo_biosynth_MoaA/MoaC"/>
</dbReference>
<feature type="domain" description="Molybdopterin cofactor biosynthesis C (MoaC)" evidence="8">
    <location>
        <begin position="17"/>
        <end position="152"/>
    </location>
</feature>
<dbReference type="EC" id="4.6.1.17" evidence="3 7"/>
<feature type="active site" evidence="7">
    <location>
        <position position="130"/>
    </location>
</feature>
<evidence type="ECO:0000259" key="8">
    <source>
        <dbReference type="Pfam" id="PF01967"/>
    </source>
</evidence>
<dbReference type="GO" id="GO:0006777">
    <property type="term" value="P:Mo-molybdopterin cofactor biosynthetic process"/>
    <property type="evidence" value="ECO:0007669"/>
    <property type="project" value="UniProtKB-UniRule"/>
</dbReference>
<dbReference type="RefSeq" id="WP_408606703.1">
    <property type="nucleotide sequence ID" value="NZ_AP017368.1"/>
</dbReference>
<comment type="subunit">
    <text evidence="7">Homohexamer; trimer of dimers.</text>
</comment>
<dbReference type="InterPro" id="IPR036522">
    <property type="entry name" value="MoaC_sf"/>
</dbReference>
<dbReference type="NCBIfam" id="TIGR00581">
    <property type="entry name" value="moaC"/>
    <property type="match status" value="1"/>
</dbReference>
<dbReference type="InterPro" id="IPR023045">
    <property type="entry name" value="MoaC"/>
</dbReference>
<dbReference type="Pfam" id="PF01967">
    <property type="entry name" value="MoaC"/>
    <property type="match status" value="1"/>
</dbReference>
<evidence type="ECO:0000256" key="4">
    <source>
        <dbReference type="ARBA" id="ARBA00023150"/>
    </source>
</evidence>
<dbReference type="Gene3D" id="3.30.70.640">
    <property type="entry name" value="Molybdopterin cofactor biosynthesis C (MoaC) domain"/>
    <property type="match status" value="1"/>
</dbReference>
<comment type="similarity">
    <text evidence="7">Belongs to the MoaC family.</text>
</comment>
<accession>A0A1J1E2D3</accession>
<feature type="binding site" evidence="7">
    <location>
        <begin position="77"/>
        <end position="79"/>
    </location>
    <ligand>
        <name>substrate</name>
    </ligand>
</feature>
<dbReference type="HAMAP" id="MF_01224_B">
    <property type="entry name" value="MoaC_B"/>
    <property type="match status" value="1"/>
</dbReference>
<dbReference type="GO" id="GO:0061799">
    <property type="term" value="F:cyclic pyranopterin monophosphate synthase activity"/>
    <property type="evidence" value="ECO:0007669"/>
    <property type="project" value="UniProtKB-UniRule"/>
</dbReference>
<dbReference type="Proteomes" id="UP000242645">
    <property type="component" value="Chromosome"/>
</dbReference>